<dbReference type="Gene3D" id="3.30.160.880">
    <property type="entry name" value="Cell division protein ZapA protomer, N-terminal domain"/>
    <property type="match status" value="1"/>
</dbReference>
<dbReference type="RefSeq" id="WP_311662403.1">
    <property type="nucleotide sequence ID" value="NZ_JAVRHT010000008.1"/>
</dbReference>
<proteinExistence type="predicted"/>
<dbReference type="PANTHER" id="PTHR34981:SF1">
    <property type="entry name" value="CELL DIVISION PROTEIN ZAPA"/>
    <property type="match status" value="1"/>
</dbReference>
<dbReference type="InterPro" id="IPR007838">
    <property type="entry name" value="Cell_div_ZapA-like"/>
</dbReference>
<keyword evidence="5" id="KW-0717">Septation</keyword>
<dbReference type="PANTHER" id="PTHR34981">
    <property type="entry name" value="CELL DIVISION PROTEIN ZAPA"/>
    <property type="match status" value="1"/>
</dbReference>
<evidence type="ECO:0000256" key="7">
    <source>
        <dbReference type="ARBA" id="ARBA00024910"/>
    </source>
</evidence>
<keyword evidence="4 10" id="KW-0132">Cell division</keyword>
<evidence type="ECO:0000256" key="1">
    <source>
        <dbReference type="ARBA" id="ARBA00004496"/>
    </source>
</evidence>
<dbReference type="EMBL" id="JAVRHT010000008">
    <property type="protein sequence ID" value="MDT0631062.1"/>
    <property type="molecule type" value="Genomic_DNA"/>
</dbReference>
<evidence type="ECO:0000313" key="10">
    <source>
        <dbReference type="EMBL" id="MDT0631062.1"/>
    </source>
</evidence>
<dbReference type="GO" id="GO:0051301">
    <property type="term" value="P:cell division"/>
    <property type="evidence" value="ECO:0007669"/>
    <property type="project" value="UniProtKB-KW"/>
</dbReference>
<evidence type="ECO:0000256" key="5">
    <source>
        <dbReference type="ARBA" id="ARBA00023210"/>
    </source>
</evidence>
<evidence type="ECO:0000313" key="11">
    <source>
        <dbReference type="Proteomes" id="UP001267426"/>
    </source>
</evidence>
<gene>
    <name evidence="10" type="ORF">RM540_04805</name>
</gene>
<comment type="subcellular location">
    <subcellularLocation>
        <location evidence="1">Cytoplasm</location>
    </subcellularLocation>
</comment>
<dbReference type="SUPFAM" id="SSF102829">
    <property type="entry name" value="Cell division protein ZapA-like"/>
    <property type="match status" value="1"/>
</dbReference>
<keyword evidence="3" id="KW-0963">Cytoplasm</keyword>
<organism evidence="10 11">
    <name type="scientific">Rubrivirga litoralis</name>
    <dbReference type="NCBI Taxonomy" id="3075598"/>
    <lineage>
        <taxon>Bacteria</taxon>
        <taxon>Pseudomonadati</taxon>
        <taxon>Rhodothermota</taxon>
        <taxon>Rhodothermia</taxon>
        <taxon>Rhodothermales</taxon>
        <taxon>Rubricoccaceae</taxon>
        <taxon>Rubrivirga</taxon>
    </lineage>
</organism>
<dbReference type="InterPro" id="IPR042233">
    <property type="entry name" value="Cell_div_ZapA_N"/>
</dbReference>
<evidence type="ECO:0000256" key="9">
    <source>
        <dbReference type="ARBA" id="ARBA00033158"/>
    </source>
</evidence>
<accession>A0ABU3BP41</accession>
<comment type="function">
    <text evidence="7">Activator of cell division through the inhibition of FtsZ GTPase activity, therefore promoting FtsZ assembly into bundles of protofilaments necessary for the formation of the division Z ring. It is recruited early at mid-cell but it is not essential for cell division.</text>
</comment>
<evidence type="ECO:0000256" key="4">
    <source>
        <dbReference type="ARBA" id="ARBA00022618"/>
    </source>
</evidence>
<keyword evidence="6" id="KW-0131">Cell cycle</keyword>
<comment type="subunit">
    <text evidence="8">Homodimer. Interacts with FtsZ.</text>
</comment>
<keyword evidence="11" id="KW-1185">Reference proteome</keyword>
<dbReference type="Pfam" id="PF05164">
    <property type="entry name" value="ZapA"/>
    <property type="match status" value="1"/>
</dbReference>
<protein>
    <recommendedName>
        <fullName evidence="2">Cell division protein ZapA</fullName>
    </recommendedName>
    <alternativeName>
        <fullName evidence="9">Z ring-associated protein ZapA</fullName>
    </alternativeName>
</protein>
<evidence type="ECO:0000256" key="3">
    <source>
        <dbReference type="ARBA" id="ARBA00022490"/>
    </source>
</evidence>
<evidence type="ECO:0000256" key="8">
    <source>
        <dbReference type="ARBA" id="ARBA00026068"/>
    </source>
</evidence>
<comment type="caution">
    <text evidence="10">The sequence shown here is derived from an EMBL/GenBank/DDBJ whole genome shotgun (WGS) entry which is preliminary data.</text>
</comment>
<dbReference type="InterPro" id="IPR036192">
    <property type="entry name" value="Cell_div_ZapA-like_sf"/>
</dbReference>
<dbReference type="Proteomes" id="UP001267426">
    <property type="component" value="Unassembled WGS sequence"/>
</dbReference>
<reference evidence="10 11" key="1">
    <citation type="submission" date="2023-09" db="EMBL/GenBank/DDBJ databases">
        <authorList>
            <person name="Rey-Velasco X."/>
        </authorList>
    </citation>
    <scope>NUCLEOTIDE SEQUENCE [LARGE SCALE GENOMIC DNA]</scope>
    <source>
        <strain evidence="10 11">F394</strain>
    </source>
</reference>
<name>A0ABU3BP41_9BACT</name>
<evidence type="ECO:0000256" key="6">
    <source>
        <dbReference type="ARBA" id="ARBA00023306"/>
    </source>
</evidence>
<evidence type="ECO:0000256" key="2">
    <source>
        <dbReference type="ARBA" id="ARBA00015195"/>
    </source>
</evidence>
<sequence>MSASQPVSIRVRILDRDYPLRVAPGDEDYTLHLAQRVDERLRRLRAQLPSQPDLTHAVLAALALAEELYAARAETDRLRARVELESAALADRLDAALTAPLGGDGASAGGAGERPDP</sequence>